<keyword evidence="2" id="KW-1185">Reference proteome</keyword>
<dbReference type="Proteomes" id="UP000265520">
    <property type="component" value="Unassembled WGS sequence"/>
</dbReference>
<organism evidence="1 2">
    <name type="scientific">Trifolium medium</name>
    <dbReference type="NCBI Taxonomy" id="97028"/>
    <lineage>
        <taxon>Eukaryota</taxon>
        <taxon>Viridiplantae</taxon>
        <taxon>Streptophyta</taxon>
        <taxon>Embryophyta</taxon>
        <taxon>Tracheophyta</taxon>
        <taxon>Spermatophyta</taxon>
        <taxon>Magnoliopsida</taxon>
        <taxon>eudicotyledons</taxon>
        <taxon>Gunneridae</taxon>
        <taxon>Pentapetalae</taxon>
        <taxon>rosids</taxon>
        <taxon>fabids</taxon>
        <taxon>Fabales</taxon>
        <taxon>Fabaceae</taxon>
        <taxon>Papilionoideae</taxon>
        <taxon>50 kb inversion clade</taxon>
        <taxon>NPAAA clade</taxon>
        <taxon>Hologalegina</taxon>
        <taxon>IRL clade</taxon>
        <taxon>Trifolieae</taxon>
        <taxon>Trifolium</taxon>
    </lineage>
</organism>
<sequence>IPPLAPFDWRKYIWIDKKMGRYGELEKVYRENLLTDGATNLKYQN</sequence>
<name>A0A392VZ34_9FABA</name>
<evidence type="ECO:0000313" key="1">
    <source>
        <dbReference type="EMBL" id="MCI93456.1"/>
    </source>
</evidence>
<dbReference type="AlphaFoldDB" id="A0A392VZ34"/>
<dbReference type="EMBL" id="LXQA011329900">
    <property type="protein sequence ID" value="MCI93456.1"/>
    <property type="molecule type" value="Genomic_DNA"/>
</dbReference>
<evidence type="ECO:0000313" key="2">
    <source>
        <dbReference type="Proteomes" id="UP000265520"/>
    </source>
</evidence>
<proteinExistence type="predicted"/>
<comment type="caution">
    <text evidence="1">The sequence shown here is derived from an EMBL/GenBank/DDBJ whole genome shotgun (WGS) entry which is preliminary data.</text>
</comment>
<reference evidence="1 2" key="1">
    <citation type="journal article" date="2018" name="Front. Plant Sci.">
        <title>Red Clover (Trifolium pratense) and Zigzag Clover (T. medium) - A Picture of Genomic Similarities and Differences.</title>
        <authorList>
            <person name="Dluhosova J."/>
            <person name="Istvanek J."/>
            <person name="Nedelnik J."/>
            <person name="Repkova J."/>
        </authorList>
    </citation>
    <scope>NUCLEOTIDE SEQUENCE [LARGE SCALE GENOMIC DNA]</scope>
    <source>
        <strain evidence="2">cv. 10/8</strain>
        <tissue evidence="1">Leaf</tissue>
    </source>
</reference>
<accession>A0A392VZ34</accession>
<protein>
    <submittedName>
        <fullName evidence="1">Uncharacterized protein</fullName>
    </submittedName>
</protein>
<feature type="non-terminal residue" evidence="1">
    <location>
        <position position="1"/>
    </location>
</feature>